<dbReference type="CDD" id="cd00087">
    <property type="entry name" value="FReD"/>
    <property type="match status" value="1"/>
</dbReference>
<evidence type="ECO:0000313" key="5">
    <source>
        <dbReference type="Proteomes" id="UP001311232"/>
    </source>
</evidence>
<dbReference type="Pfam" id="PF00147">
    <property type="entry name" value="Fibrinogen_C"/>
    <property type="match status" value="1"/>
</dbReference>
<comment type="caution">
    <text evidence="4">The sequence shown here is derived from an EMBL/GenBank/DDBJ whole genome shotgun (WGS) entry which is preliminary data.</text>
</comment>
<reference evidence="4 5" key="1">
    <citation type="submission" date="2021-06" db="EMBL/GenBank/DDBJ databases">
        <authorList>
            <person name="Palmer J.M."/>
        </authorList>
    </citation>
    <scope>NUCLEOTIDE SEQUENCE [LARGE SCALE GENOMIC DNA]</scope>
    <source>
        <strain evidence="4 5">MEX-2019</strain>
        <tissue evidence="4">Muscle</tissue>
    </source>
</reference>
<dbReference type="InterPro" id="IPR050373">
    <property type="entry name" value="Fibrinogen_C-term_domain"/>
</dbReference>
<feature type="coiled-coil region" evidence="1">
    <location>
        <begin position="96"/>
        <end position="162"/>
    </location>
</feature>
<feature type="domain" description="Fibrinogen C-terminal" evidence="3">
    <location>
        <begin position="242"/>
        <end position="461"/>
    </location>
</feature>
<keyword evidence="1" id="KW-0175">Coiled coil</keyword>
<dbReference type="GO" id="GO:0009395">
    <property type="term" value="P:phospholipid catabolic process"/>
    <property type="evidence" value="ECO:0007669"/>
    <property type="project" value="TreeGrafter"/>
</dbReference>
<dbReference type="AlphaFoldDB" id="A0AAV9R5S8"/>
<dbReference type="SUPFAM" id="SSF56496">
    <property type="entry name" value="Fibrinogen C-terminal domain-like"/>
    <property type="match status" value="1"/>
</dbReference>
<dbReference type="EMBL" id="JAHHUM010002412">
    <property type="protein sequence ID" value="KAK5603707.1"/>
    <property type="molecule type" value="Genomic_DNA"/>
</dbReference>
<feature type="chain" id="PRO_5043911627" description="Fibrinogen C-terminal domain-containing protein" evidence="2">
    <location>
        <begin position="17"/>
        <end position="467"/>
    </location>
</feature>
<evidence type="ECO:0000313" key="4">
    <source>
        <dbReference type="EMBL" id="KAK5603707.1"/>
    </source>
</evidence>
<feature type="signal peptide" evidence="2">
    <location>
        <begin position="1"/>
        <end position="16"/>
    </location>
</feature>
<dbReference type="GO" id="GO:0055091">
    <property type="term" value="P:phospholipid homeostasis"/>
    <property type="evidence" value="ECO:0007669"/>
    <property type="project" value="TreeGrafter"/>
</dbReference>
<dbReference type="SMART" id="SM00186">
    <property type="entry name" value="FBG"/>
    <property type="match status" value="1"/>
</dbReference>
<dbReference type="InterPro" id="IPR036056">
    <property type="entry name" value="Fibrinogen-like_C"/>
</dbReference>
<dbReference type="GO" id="GO:0005615">
    <property type="term" value="C:extracellular space"/>
    <property type="evidence" value="ECO:0007669"/>
    <property type="project" value="TreeGrafter"/>
</dbReference>
<sequence>MKLFYLLLLLAGSTAAFHLDTSGRREDPTLPSEALTTEASQTEAKSRFAMLDDVRLLANGLLQLGQSLREFVHKTKAQINDIFHKLNIFDRSFYQLSVVTSEIKEEEEELKKTTNILKANNEEIRNLSLEINTKINNILQERTQLQSKVGSLEERLKGLSQSMIPADQLREITTLKEVIEAQEKTITSLLIAVKEQHDQLDHQKIKIKNLEEKLSFNSFQLTVDKAMDSDHSATDTFEYLQINSTDLPVDCSELFTRGETKSGVYAIKPNQSEPFYAYCEMSSDQGFTVIQHRADSIVDFDQTWEMYQNGFGDLEKDFWLGLKKIYTISQLGAYILRIDVEDWKEEKHWAEYSFSLEGPSKDYTLHVSHVAGDLPDAMTNLTSSRFSTKDKNNDSSCNSDCASNCTGGWWLNTCSETNLNGKYFSLRAKGRSVRRKGIQWGPGTGPLYSLKTSKISLRVMLVTDSGN</sequence>
<keyword evidence="2" id="KW-0732">Signal</keyword>
<evidence type="ECO:0000256" key="2">
    <source>
        <dbReference type="SAM" id="SignalP"/>
    </source>
</evidence>
<evidence type="ECO:0000259" key="3">
    <source>
        <dbReference type="PROSITE" id="PS51406"/>
    </source>
</evidence>
<gene>
    <name evidence="4" type="ORF">CRENBAI_002225</name>
</gene>
<dbReference type="PANTHER" id="PTHR19143">
    <property type="entry name" value="FIBRINOGEN/TENASCIN/ANGIOPOEITIN"/>
    <property type="match status" value="1"/>
</dbReference>
<dbReference type="PROSITE" id="PS51406">
    <property type="entry name" value="FIBRINOGEN_C_2"/>
    <property type="match status" value="1"/>
</dbReference>
<dbReference type="GO" id="GO:0042632">
    <property type="term" value="P:cholesterol homeostasis"/>
    <property type="evidence" value="ECO:0007669"/>
    <property type="project" value="TreeGrafter"/>
</dbReference>
<protein>
    <recommendedName>
        <fullName evidence="3">Fibrinogen C-terminal domain-containing protein</fullName>
    </recommendedName>
</protein>
<accession>A0AAV9R5S8</accession>
<dbReference type="Gene3D" id="3.90.215.10">
    <property type="entry name" value="Gamma Fibrinogen, chain A, domain 1"/>
    <property type="match status" value="1"/>
</dbReference>
<keyword evidence="5" id="KW-1185">Reference proteome</keyword>
<dbReference type="Proteomes" id="UP001311232">
    <property type="component" value="Unassembled WGS sequence"/>
</dbReference>
<name>A0AAV9R5S8_9TELE</name>
<proteinExistence type="predicted"/>
<evidence type="ECO:0000256" key="1">
    <source>
        <dbReference type="SAM" id="Coils"/>
    </source>
</evidence>
<dbReference type="PANTHER" id="PTHR19143:SF222">
    <property type="entry name" value="ANGIOPOIETIN-RELATED PROTEIN 3"/>
    <property type="match status" value="1"/>
</dbReference>
<dbReference type="GO" id="GO:0070328">
    <property type="term" value="P:triglyceride homeostasis"/>
    <property type="evidence" value="ECO:0007669"/>
    <property type="project" value="TreeGrafter"/>
</dbReference>
<dbReference type="InterPro" id="IPR014716">
    <property type="entry name" value="Fibrinogen_a/b/g_C_1"/>
</dbReference>
<dbReference type="InterPro" id="IPR002181">
    <property type="entry name" value="Fibrinogen_a/b/g_C_dom"/>
</dbReference>
<organism evidence="4 5">
    <name type="scientific">Crenichthys baileyi</name>
    <name type="common">White River springfish</name>
    <dbReference type="NCBI Taxonomy" id="28760"/>
    <lineage>
        <taxon>Eukaryota</taxon>
        <taxon>Metazoa</taxon>
        <taxon>Chordata</taxon>
        <taxon>Craniata</taxon>
        <taxon>Vertebrata</taxon>
        <taxon>Euteleostomi</taxon>
        <taxon>Actinopterygii</taxon>
        <taxon>Neopterygii</taxon>
        <taxon>Teleostei</taxon>
        <taxon>Neoteleostei</taxon>
        <taxon>Acanthomorphata</taxon>
        <taxon>Ovalentaria</taxon>
        <taxon>Atherinomorphae</taxon>
        <taxon>Cyprinodontiformes</taxon>
        <taxon>Goodeidae</taxon>
        <taxon>Crenichthys</taxon>
    </lineage>
</organism>